<evidence type="ECO:0000256" key="2">
    <source>
        <dbReference type="ARBA" id="ARBA00001958"/>
    </source>
</evidence>
<dbReference type="PANTHER" id="PTHR34265:SF1">
    <property type="entry name" value="TYPE III PANTOTHENATE KINASE"/>
    <property type="match status" value="1"/>
</dbReference>
<keyword evidence="12 16" id="KW-0630">Potassium</keyword>
<dbReference type="AlphaFoldDB" id="A0A6N8FA49"/>
<dbReference type="InterPro" id="IPR004619">
    <property type="entry name" value="Type_III_PanK"/>
</dbReference>
<organism evidence="17 18">
    <name type="scientific">Psychrosphaera haliotis</name>
    <dbReference type="NCBI Taxonomy" id="555083"/>
    <lineage>
        <taxon>Bacteria</taxon>
        <taxon>Pseudomonadati</taxon>
        <taxon>Pseudomonadota</taxon>
        <taxon>Gammaproteobacteria</taxon>
        <taxon>Alteromonadales</taxon>
        <taxon>Pseudoalteromonadaceae</taxon>
        <taxon>Psychrosphaera</taxon>
    </lineage>
</organism>
<name>A0A6N8FA49_9GAMM</name>
<evidence type="ECO:0000256" key="8">
    <source>
        <dbReference type="ARBA" id="ARBA00022679"/>
    </source>
</evidence>
<feature type="binding site" evidence="16">
    <location>
        <begin position="88"/>
        <end position="91"/>
    </location>
    <ligand>
        <name>substrate</name>
    </ligand>
</feature>
<comment type="caution">
    <text evidence="17">The sequence shown here is derived from an EMBL/GenBank/DDBJ whole genome shotgun (WGS) entry which is preliminary data.</text>
</comment>
<evidence type="ECO:0000256" key="11">
    <source>
        <dbReference type="ARBA" id="ARBA00022840"/>
    </source>
</evidence>
<comment type="subcellular location">
    <subcellularLocation>
        <location evidence="3 16">Cytoplasm</location>
    </subcellularLocation>
</comment>
<gene>
    <name evidence="16" type="primary">coaX</name>
    <name evidence="17" type="ORF">GNP35_13315</name>
</gene>
<evidence type="ECO:0000313" key="17">
    <source>
        <dbReference type="EMBL" id="MUH73376.1"/>
    </source>
</evidence>
<comment type="subunit">
    <text evidence="5 16">Homodimer.</text>
</comment>
<feature type="binding site" evidence="16">
    <location>
        <begin position="6"/>
        <end position="13"/>
    </location>
    <ligand>
        <name>ATP</name>
        <dbReference type="ChEBI" id="CHEBI:30616"/>
    </ligand>
</feature>
<evidence type="ECO:0000256" key="7">
    <source>
        <dbReference type="ARBA" id="ARBA00022490"/>
    </source>
</evidence>
<evidence type="ECO:0000256" key="12">
    <source>
        <dbReference type="ARBA" id="ARBA00022958"/>
    </source>
</evidence>
<keyword evidence="10 16" id="KW-0418">Kinase</keyword>
<protein>
    <recommendedName>
        <fullName evidence="15 16">Type III pantothenate kinase</fullName>
        <ecNumber evidence="6 16">2.7.1.33</ecNumber>
    </recommendedName>
    <alternativeName>
        <fullName evidence="16">PanK-III</fullName>
    </alternativeName>
    <alternativeName>
        <fullName evidence="16">Pantothenic acid kinase</fullName>
    </alternativeName>
</protein>
<dbReference type="GO" id="GO:0046872">
    <property type="term" value="F:metal ion binding"/>
    <property type="evidence" value="ECO:0007669"/>
    <property type="project" value="UniProtKB-KW"/>
</dbReference>
<dbReference type="NCBIfam" id="TIGR00671">
    <property type="entry name" value="baf"/>
    <property type="match status" value="1"/>
</dbReference>
<comment type="pathway">
    <text evidence="4 16">Cofactor biosynthesis; coenzyme A biosynthesis; CoA from (R)-pantothenate: step 1/5.</text>
</comment>
<evidence type="ECO:0000256" key="9">
    <source>
        <dbReference type="ARBA" id="ARBA00022741"/>
    </source>
</evidence>
<dbReference type="GO" id="GO:0005737">
    <property type="term" value="C:cytoplasm"/>
    <property type="evidence" value="ECO:0007669"/>
    <property type="project" value="UniProtKB-SubCell"/>
</dbReference>
<dbReference type="InterPro" id="IPR043129">
    <property type="entry name" value="ATPase_NBD"/>
</dbReference>
<comment type="cofactor">
    <cofactor evidence="16">
        <name>NH4(+)</name>
        <dbReference type="ChEBI" id="CHEBI:28938"/>
    </cofactor>
    <cofactor evidence="16">
        <name>K(+)</name>
        <dbReference type="ChEBI" id="CHEBI:29103"/>
    </cofactor>
    <text evidence="16">A monovalent cation. Ammonium or potassium.</text>
</comment>
<proteinExistence type="inferred from homology"/>
<keyword evidence="16" id="KW-0479">Metal-binding</keyword>
<evidence type="ECO:0000256" key="6">
    <source>
        <dbReference type="ARBA" id="ARBA00012102"/>
    </source>
</evidence>
<keyword evidence="8 16" id="KW-0808">Transferase</keyword>
<dbReference type="EC" id="2.7.1.33" evidence="6 16"/>
<dbReference type="CDD" id="cd24015">
    <property type="entry name" value="ASKHA_NBD_PanK-III"/>
    <property type="match status" value="1"/>
</dbReference>
<comment type="function">
    <text evidence="16">Catalyzes the phosphorylation of pantothenate (Pan), the first step in CoA biosynthesis.</text>
</comment>
<comment type="cofactor">
    <cofactor evidence="2">
        <name>K(+)</name>
        <dbReference type="ChEBI" id="CHEBI:29103"/>
    </cofactor>
</comment>
<comment type="catalytic activity">
    <reaction evidence="1 16">
        <text>(R)-pantothenate + ATP = (R)-4'-phosphopantothenate + ADP + H(+)</text>
        <dbReference type="Rhea" id="RHEA:16373"/>
        <dbReference type="ChEBI" id="CHEBI:10986"/>
        <dbReference type="ChEBI" id="CHEBI:15378"/>
        <dbReference type="ChEBI" id="CHEBI:29032"/>
        <dbReference type="ChEBI" id="CHEBI:30616"/>
        <dbReference type="ChEBI" id="CHEBI:456216"/>
        <dbReference type="EC" id="2.7.1.33"/>
    </reaction>
</comment>
<accession>A0A6N8FA49</accession>
<dbReference type="GO" id="GO:0004594">
    <property type="term" value="F:pantothenate kinase activity"/>
    <property type="evidence" value="ECO:0007669"/>
    <property type="project" value="UniProtKB-UniRule"/>
</dbReference>
<dbReference type="GO" id="GO:0005524">
    <property type="term" value="F:ATP binding"/>
    <property type="evidence" value="ECO:0007669"/>
    <property type="project" value="UniProtKB-UniRule"/>
</dbReference>
<keyword evidence="13 16" id="KW-0173">Coenzyme A biosynthesis</keyword>
<evidence type="ECO:0000256" key="13">
    <source>
        <dbReference type="ARBA" id="ARBA00022993"/>
    </source>
</evidence>
<feature type="binding site" evidence="16">
    <location>
        <position position="111"/>
    </location>
    <ligand>
        <name>K(+)</name>
        <dbReference type="ChEBI" id="CHEBI:29103"/>
    </ligand>
</feature>
<feature type="binding site" evidence="16">
    <location>
        <position position="114"/>
    </location>
    <ligand>
        <name>ATP</name>
        <dbReference type="ChEBI" id="CHEBI:30616"/>
    </ligand>
</feature>
<evidence type="ECO:0000256" key="15">
    <source>
        <dbReference type="ARBA" id="ARBA00040883"/>
    </source>
</evidence>
<dbReference type="PANTHER" id="PTHR34265">
    <property type="entry name" value="TYPE III PANTOTHENATE KINASE"/>
    <property type="match status" value="1"/>
</dbReference>
<evidence type="ECO:0000256" key="4">
    <source>
        <dbReference type="ARBA" id="ARBA00005225"/>
    </source>
</evidence>
<dbReference type="Proteomes" id="UP000439994">
    <property type="component" value="Unassembled WGS sequence"/>
</dbReference>
<evidence type="ECO:0000256" key="1">
    <source>
        <dbReference type="ARBA" id="ARBA00001206"/>
    </source>
</evidence>
<dbReference type="GO" id="GO:0015937">
    <property type="term" value="P:coenzyme A biosynthetic process"/>
    <property type="evidence" value="ECO:0007669"/>
    <property type="project" value="UniProtKB-UniRule"/>
</dbReference>
<feature type="binding site" evidence="16">
    <location>
        <position position="81"/>
    </location>
    <ligand>
        <name>substrate</name>
    </ligand>
</feature>
<evidence type="ECO:0000256" key="5">
    <source>
        <dbReference type="ARBA" id="ARBA00011738"/>
    </source>
</evidence>
<comment type="similarity">
    <text evidence="14 16">Belongs to the type III pantothenate kinase family.</text>
</comment>
<keyword evidence="18" id="KW-1185">Reference proteome</keyword>
<keyword evidence="7 16" id="KW-0963">Cytoplasm</keyword>
<keyword evidence="9 16" id="KW-0547">Nucleotide-binding</keyword>
<dbReference type="HAMAP" id="MF_01274">
    <property type="entry name" value="Pantothen_kinase_3"/>
    <property type="match status" value="1"/>
</dbReference>
<dbReference type="Gene3D" id="3.30.420.40">
    <property type="match status" value="2"/>
</dbReference>
<feature type="binding site" evidence="16">
    <location>
        <position position="165"/>
    </location>
    <ligand>
        <name>substrate</name>
    </ligand>
</feature>
<dbReference type="RefSeq" id="WP_155696606.1">
    <property type="nucleotide sequence ID" value="NZ_WOCD01000005.1"/>
</dbReference>
<evidence type="ECO:0000313" key="18">
    <source>
        <dbReference type="Proteomes" id="UP000439994"/>
    </source>
</evidence>
<sequence length="233" mass="25349">MNLLVDAGNTSIKFALESQQKILRVSEEDALSQLANIEAVIVSKVKEYDVLDNIKTNFINFGKPFIVASVSKKHSGVTCGYNNIKNLGIDRWVAVIGACRLYPNRNLVVVDAGTAMTIDAIVDSQNHLGGWIVPGLSLMKQSIEQKAPLVFSSNESAIEEFGTDTPSALENGCILTLIGSIEKAVNLLKSDYNSQNIMVLLTGGDAQTLSKRLLIEHALEPDLIFHGLSEYTK</sequence>
<dbReference type="SUPFAM" id="SSF53067">
    <property type="entry name" value="Actin-like ATPase domain"/>
    <property type="match status" value="2"/>
</dbReference>
<dbReference type="Pfam" id="PF03309">
    <property type="entry name" value="Pan_kinase"/>
    <property type="match status" value="1"/>
</dbReference>
<reference evidence="17 18" key="1">
    <citation type="submission" date="2019-11" db="EMBL/GenBank/DDBJ databases">
        <title>P. haliotis isolates from Z. marina roots.</title>
        <authorList>
            <person name="Cohen M."/>
            <person name="Jospin G."/>
            <person name="Eisen J.A."/>
            <person name="Coil D.A."/>
        </authorList>
    </citation>
    <scope>NUCLEOTIDE SEQUENCE [LARGE SCALE GENOMIC DNA]</scope>
    <source>
        <strain evidence="17 18">UCD-MCMsp1aY</strain>
    </source>
</reference>
<feature type="active site" description="Proton acceptor" evidence="16">
    <location>
        <position position="90"/>
    </location>
</feature>
<evidence type="ECO:0000256" key="3">
    <source>
        <dbReference type="ARBA" id="ARBA00004496"/>
    </source>
</evidence>
<dbReference type="UniPathway" id="UPA00241">
    <property type="reaction ID" value="UER00352"/>
</dbReference>
<evidence type="ECO:0000256" key="16">
    <source>
        <dbReference type="HAMAP-Rule" id="MF_01274"/>
    </source>
</evidence>
<keyword evidence="11 16" id="KW-0067">ATP-binding</keyword>
<dbReference type="EMBL" id="WOCD01000005">
    <property type="protein sequence ID" value="MUH73376.1"/>
    <property type="molecule type" value="Genomic_DNA"/>
</dbReference>
<evidence type="ECO:0000256" key="10">
    <source>
        <dbReference type="ARBA" id="ARBA00022777"/>
    </source>
</evidence>
<evidence type="ECO:0000256" key="14">
    <source>
        <dbReference type="ARBA" id="ARBA00038036"/>
    </source>
</evidence>
<dbReference type="OrthoDB" id="9781305at2"/>